<feature type="region of interest" description="Disordered" evidence="1">
    <location>
        <begin position="151"/>
        <end position="225"/>
    </location>
</feature>
<proteinExistence type="predicted"/>
<dbReference type="STRING" id="1072389.K1X555"/>
<dbReference type="OMA" id="FDQHNPT"/>
<feature type="compositionally biased region" description="Basic and acidic residues" evidence="1">
    <location>
        <begin position="666"/>
        <end position="693"/>
    </location>
</feature>
<feature type="compositionally biased region" description="Pro residues" evidence="1">
    <location>
        <begin position="186"/>
        <end position="195"/>
    </location>
</feature>
<dbReference type="InParanoid" id="K1X555"/>
<name>K1X555_MARBU</name>
<organism evidence="2 3">
    <name type="scientific">Marssonina brunnea f. sp. multigermtubi (strain MB_m1)</name>
    <name type="common">Marssonina leaf spot fungus</name>
    <dbReference type="NCBI Taxonomy" id="1072389"/>
    <lineage>
        <taxon>Eukaryota</taxon>
        <taxon>Fungi</taxon>
        <taxon>Dikarya</taxon>
        <taxon>Ascomycota</taxon>
        <taxon>Pezizomycotina</taxon>
        <taxon>Leotiomycetes</taxon>
        <taxon>Helotiales</taxon>
        <taxon>Drepanopezizaceae</taxon>
        <taxon>Drepanopeziza</taxon>
    </lineage>
</organism>
<feature type="region of interest" description="Disordered" evidence="1">
    <location>
        <begin position="499"/>
        <end position="526"/>
    </location>
</feature>
<accession>K1X555</accession>
<protein>
    <submittedName>
        <fullName evidence="2">Conserved glutamic acid-rich protein</fullName>
    </submittedName>
</protein>
<dbReference type="AlphaFoldDB" id="K1X555"/>
<reference evidence="2 3" key="1">
    <citation type="journal article" date="2012" name="BMC Genomics">
        <title>Sequencing the genome of Marssonina brunnea reveals fungus-poplar co-evolution.</title>
        <authorList>
            <person name="Zhu S."/>
            <person name="Cao Y.-Z."/>
            <person name="Jiang C."/>
            <person name="Tan B.-Y."/>
            <person name="Wang Z."/>
            <person name="Feng S."/>
            <person name="Zhang L."/>
            <person name="Su X.-H."/>
            <person name="Brejova B."/>
            <person name="Vinar T."/>
            <person name="Xu M."/>
            <person name="Wang M.-X."/>
            <person name="Zhang S.-G."/>
            <person name="Huang M.-R."/>
            <person name="Wu R."/>
            <person name="Zhou Y."/>
        </authorList>
    </citation>
    <scope>NUCLEOTIDE SEQUENCE [LARGE SCALE GENOMIC DNA]</scope>
    <source>
        <strain evidence="2 3">MB_m1</strain>
    </source>
</reference>
<feature type="region of interest" description="Disordered" evidence="1">
    <location>
        <begin position="573"/>
        <end position="594"/>
    </location>
</feature>
<feature type="region of interest" description="Disordered" evidence="1">
    <location>
        <begin position="412"/>
        <end position="455"/>
    </location>
</feature>
<feature type="compositionally biased region" description="Basic and acidic residues" evidence="1">
    <location>
        <begin position="731"/>
        <end position="765"/>
    </location>
</feature>
<dbReference type="Proteomes" id="UP000006753">
    <property type="component" value="Unassembled WGS sequence"/>
</dbReference>
<dbReference type="KEGG" id="mbe:MBM_02154"/>
<feature type="compositionally biased region" description="Polar residues" evidence="1">
    <location>
        <begin position="837"/>
        <end position="856"/>
    </location>
</feature>
<gene>
    <name evidence="2" type="ORF">MBM_02154</name>
</gene>
<feature type="compositionally biased region" description="Polar residues" evidence="1">
    <location>
        <begin position="175"/>
        <end position="185"/>
    </location>
</feature>
<feature type="region of interest" description="Disordered" evidence="1">
    <location>
        <begin position="78"/>
        <end position="134"/>
    </location>
</feature>
<sequence>MEISSEHGHNMEQADIDIDIDLTPGNMDEDYILEDATSQIELGTEFLAQPSPAAHDDVMRDDDNESYHMEDAELLDAGEEHTMEQGSMSDTIDGDATYFGADNQEAEQQRSEQVEQATGIPYHEDIVPSDDNLGLSFEEEAPQDVLEHEDTQYHDQNPPQDSNDHPEFTAAKGSPTLTPNLQDPTPTAPAEPRSPPASGQDPLLSSPEVANDHKEPIPCSKSPRADHIRFDEAIKNGDGSEGLDLRVIYRETEYNMFQTSDLDHPDSYFIADVAYLRRPLSELFKAIREIICEDLTDEDELCIAVESLGLETEEVSCDLLTLKPPPLTSPEQSSYLAEEFYLENIMSLYAALLRNAGVEPSGEICYMQLKTRKSFSGRFAALTAGVMEGKGLTDFASLDDQAIARDGTQDIGESNHELESTPEVHPSGEPAKDYRAQQEPEFAESRTSDQHATGHEPEEYNFEDLQTNYDNNQESAVTTATSNNVVAGCESVKPQLPKIATGTDVDEDGDLIDYSDDEAEESATPKSVTNKTLANGKYTASISPCLMPQFCFCPRCSDLILLEHQKVDENLRQRSLSRPATGDKLSEDPAGPVPCGANETEEGARLSENGVEYDQFNEECEQQETSEEYGLDGDQVNEREKESYPDEIGYDQSNGEGYEYDDENAEHELTAVDGAAHNDEGHEHELAAEEGRGPEASGGDDSGHDDAPEQGANDESAIGNFDDVELDFEDRESSIQDDHNHLEYKLEHHEASEIKDCQDKSNKDGLDIVETTDSSVTMGAETEQIQYEDELLDEDFDEPDRHEKAIIVKEGLATREAIEYTDEIGYEDDDEEEVKKSQGSTTAEDTPPNSNESPNANGKRPLADFESSDIQNPQTKDFKRPRP</sequence>
<feature type="compositionally biased region" description="Acidic residues" evidence="1">
    <location>
        <begin position="819"/>
        <end position="832"/>
    </location>
</feature>
<feature type="region of interest" description="Disordered" evidence="1">
    <location>
        <begin position="810"/>
        <end position="883"/>
    </location>
</feature>
<dbReference type="EMBL" id="JH921430">
    <property type="protein sequence ID" value="EKD20202.1"/>
    <property type="molecule type" value="Genomic_DNA"/>
</dbReference>
<evidence type="ECO:0000313" key="2">
    <source>
        <dbReference type="EMBL" id="EKD20202.1"/>
    </source>
</evidence>
<feature type="compositionally biased region" description="Acidic residues" evidence="1">
    <location>
        <begin position="504"/>
        <end position="521"/>
    </location>
</feature>
<feature type="region of interest" description="Disordered" evidence="1">
    <location>
        <begin position="618"/>
        <end position="765"/>
    </location>
</feature>
<evidence type="ECO:0000256" key="1">
    <source>
        <dbReference type="SAM" id="MobiDB-lite"/>
    </source>
</evidence>
<feature type="compositionally biased region" description="Acidic residues" evidence="1">
    <location>
        <begin position="618"/>
        <end position="631"/>
    </location>
</feature>
<dbReference type="eggNOG" id="ENOG502SG4F">
    <property type="taxonomic scope" value="Eukaryota"/>
</dbReference>
<dbReference type="OrthoDB" id="5339076at2759"/>
<dbReference type="HOGENOM" id="CLU_356820_0_0_1"/>
<keyword evidence="3" id="KW-1185">Reference proteome</keyword>
<evidence type="ECO:0000313" key="3">
    <source>
        <dbReference type="Proteomes" id="UP000006753"/>
    </source>
</evidence>
<feature type="region of interest" description="Disordered" evidence="1">
    <location>
        <begin position="48"/>
        <end position="67"/>
    </location>
</feature>
<feature type="compositionally biased region" description="Basic and acidic residues" evidence="1">
    <location>
        <begin position="430"/>
        <end position="455"/>
    </location>
</feature>